<accession>A0ABQ2NMH9</accession>
<evidence type="ECO:0000256" key="5">
    <source>
        <dbReference type="SAM" id="Phobius"/>
    </source>
</evidence>
<dbReference type="EMBL" id="BMLV01000004">
    <property type="protein sequence ID" value="GGP05065.1"/>
    <property type="molecule type" value="Genomic_DNA"/>
</dbReference>
<keyword evidence="4 5" id="KW-0472">Membrane</keyword>
<feature type="transmembrane region" description="Helical" evidence="5">
    <location>
        <begin position="7"/>
        <end position="28"/>
    </location>
</feature>
<evidence type="ECO:0000313" key="7">
    <source>
        <dbReference type="EMBL" id="GGP05065.1"/>
    </source>
</evidence>
<dbReference type="NCBIfam" id="NF045576">
    <property type="entry name" value="BT_3928_fam"/>
    <property type="match status" value="1"/>
</dbReference>
<organism evidence="7 8">
    <name type="scientific">Cloacibacterium rupense</name>
    <dbReference type="NCBI Taxonomy" id="517423"/>
    <lineage>
        <taxon>Bacteria</taxon>
        <taxon>Pseudomonadati</taxon>
        <taxon>Bacteroidota</taxon>
        <taxon>Flavobacteriia</taxon>
        <taxon>Flavobacteriales</taxon>
        <taxon>Weeksellaceae</taxon>
    </lineage>
</organism>
<comment type="subcellular location">
    <subcellularLocation>
        <location evidence="1">Membrane</location>
        <topology evidence="1">Multi-pass membrane protein</topology>
    </subcellularLocation>
</comment>
<feature type="transmembrane region" description="Helical" evidence="5">
    <location>
        <begin position="48"/>
        <end position="69"/>
    </location>
</feature>
<dbReference type="Pfam" id="PF07291">
    <property type="entry name" value="MauE"/>
    <property type="match status" value="1"/>
</dbReference>
<feature type="transmembrane region" description="Helical" evidence="5">
    <location>
        <begin position="146"/>
        <end position="165"/>
    </location>
</feature>
<feature type="domain" description="Methylamine utilisation protein MauE" evidence="6">
    <location>
        <begin position="4"/>
        <end position="133"/>
    </location>
</feature>
<evidence type="ECO:0000256" key="1">
    <source>
        <dbReference type="ARBA" id="ARBA00004141"/>
    </source>
</evidence>
<dbReference type="Proteomes" id="UP000620064">
    <property type="component" value="Unassembled WGS sequence"/>
</dbReference>
<protein>
    <recommendedName>
        <fullName evidence="6">Methylamine utilisation protein MauE domain-containing protein</fullName>
    </recommendedName>
</protein>
<feature type="transmembrane region" description="Helical" evidence="5">
    <location>
        <begin position="117"/>
        <end position="134"/>
    </location>
</feature>
<reference evidence="8" key="1">
    <citation type="journal article" date="2019" name="Int. J. Syst. Evol. Microbiol.">
        <title>The Global Catalogue of Microorganisms (GCM) 10K type strain sequencing project: providing services to taxonomists for standard genome sequencing and annotation.</title>
        <authorList>
            <consortium name="The Broad Institute Genomics Platform"/>
            <consortium name="The Broad Institute Genome Sequencing Center for Infectious Disease"/>
            <person name="Wu L."/>
            <person name="Ma J."/>
        </authorList>
    </citation>
    <scope>NUCLEOTIDE SEQUENCE [LARGE SCALE GENOMIC DNA]</scope>
    <source>
        <strain evidence="8">CGMCC 1.7656</strain>
    </source>
</reference>
<comment type="caution">
    <text evidence="7">The sequence shown here is derived from an EMBL/GenBank/DDBJ whole genome shotgun (WGS) entry which is preliminary data.</text>
</comment>
<evidence type="ECO:0000256" key="2">
    <source>
        <dbReference type="ARBA" id="ARBA00022692"/>
    </source>
</evidence>
<dbReference type="RefSeq" id="WP_188617955.1">
    <property type="nucleotide sequence ID" value="NZ_BMLV01000004.1"/>
</dbReference>
<keyword evidence="2 5" id="KW-0812">Transmembrane</keyword>
<keyword evidence="8" id="KW-1185">Reference proteome</keyword>
<feature type="transmembrane region" description="Helical" evidence="5">
    <location>
        <begin position="76"/>
        <end position="97"/>
    </location>
</feature>
<evidence type="ECO:0000313" key="8">
    <source>
        <dbReference type="Proteomes" id="UP000620064"/>
    </source>
</evidence>
<keyword evidence="3 5" id="KW-1133">Transmembrane helix</keyword>
<evidence type="ECO:0000259" key="6">
    <source>
        <dbReference type="Pfam" id="PF07291"/>
    </source>
</evidence>
<proteinExistence type="predicted"/>
<gene>
    <name evidence="7" type="ORF">GCM10010992_19780</name>
</gene>
<dbReference type="InterPro" id="IPR009908">
    <property type="entry name" value="Methylamine_util_MauE"/>
</dbReference>
<sequence length="364" mass="41759">MKRILRYIIAIIFIISGFVKAVDVKGFSFKLEEYFSPDVFNLPFLEKYTLEIAVFVVALELVLGLMLLMKVKLKTTLLSLIALCVFFAFLTFYSAYFNKVTDCGCFGDAIKFTPWQSFWKDMVLLFGLLILWFLNKKSETLTNEKGCLKMPFLWLGILASAYIIYHGIAHEPLIDFRDYKIGVDMNVEKQKIAANPSEYKTSYTLKNSKTGEEKVVGQDDYVNQKQYWEEGTPWQIQSGKEVSVLVKQGYKSAIDHFKLEDAKGNDVTDQILHLPKVYLVFSYKPNEVLQAAHSSEELEEDIQKKLNSFTVYEISTEKNDLLGFTHLTMDGTAIKTIARSNPFVLVLENGIIKEKKSVKDFLKH</sequence>
<evidence type="ECO:0000256" key="4">
    <source>
        <dbReference type="ARBA" id="ARBA00023136"/>
    </source>
</evidence>
<evidence type="ECO:0000256" key="3">
    <source>
        <dbReference type="ARBA" id="ARBA00022989"/>
    </source>
</evidence>
<name>A0ABQ2NMH9_9FLAO</name>